<gene>
    <name evidence="1" type="ORF">ACFFP0_04035</name>
</gene>
<dbReference type="RefSeq" id="WP_377256592.1">
    <property type="nucleotide sequence ID" value="NZ_JBHMAA010000006.1"/>
</dbReference>
<name>A0ABV6ABL0_9HYPH</name>
<accession>A0ABV6ABL0</accession>
<reference evidence="1 2" key="1">
    <citation type="submission" date="2024-09" db="EMBL/GenBank/DDBJ databases">
        <authorList>
            <person name="Sun Q."/>
            <person name="Mori K."/>
        </authorList>
    </citation>
    <scope>NUCLEOTIDE SEQUENCE [LARGE SCALE GENOMIC DNA]</scope>
    <source>
        <strain evidence="1 2">TBRC 4938</strain>
    </source>
</reference>
<protein>
    <submittedName>
        <fullName evidence="1">DUF6282 family protein</fullName>
    </submittedName>
</protein>
<dbReference type="InterPro" id="IPR046249">
    <property type="entry name" value="DUF6282"/>
</dbReference>
<comment type="caution">
    <text evidence="1">The sequence shown here is derived from an EMBL/GenBank/DDBJ whole genome shotgun (WGS) entry which is preliminary data.</text>
</comment>
<keyword evidence="2" id="KW-1185">Reference proteome</keyword>
<evidence type="ECO:0000313" key="1">
    <source>
        <dbReference type="EMBL" id="MFB9948003.1"/>
    </source>
</evidence>
<dbReference type="Proteomes" id="UP001589692">
    <property type="component" value="Unassembled WGS sequence"/>
</dbReference>
<proteinExistence type="predicted"/>
<evidence type="ECO:0000313" key="2">
    <source>
        <dbReference type="Proteomes" id="UP001589692"/>
    </source>
</evidence>
<organism evidence="1 2">
    <name type="scientific">Rhizobium puerariae</name>
    <dbReference type="NCBI Taxonomy" id="1585791"/>
    <lineage>
        <taxon>Bacteria</taxon>
        <taxon>Pseudomonadati</taxon>
        <taxon>Pseudomonadota</taxon>
        <taxon>Alphaproteobacteria</taxon>
        <taxon>Hyphomicrobiales</taxon>
        <taxon>Rhizobiaceae</taxon>
        <taxon>Rhizobium/Agrobacterium group</taxon>
        <taxon>Rhizobium</taxon>
    </lineage>
</organism>
<sequence length="308" mass="32699">MSSDVLARSRAPADTLAGWLFGAVDMACDLEGLTHRATGLDPIEIASEARKLGMKAVVLQAHDYCTAPIAAYLADADFKDASITLCGSVAMNMAVGGLNVHTVEHTLMLAGKVVHMPTFSAENFLRSQRWPSRPPVGLDCAGPALSVVDARGRVLPELPELLEVIAVRGGVLGAGFLHASEVLALFGAATACGVNRLLAVDPMRNNGARLGDVDAMLGQGACIMISAASQRPDRELAAKLALAHPDRLILGLHPEEAAGSLRLHYVAALKRWLEVGLGETEIRRAIRDNPRRLLDLDEHTTLGTHLHG</sequence>
<dbReference type="Pfam" id="PF19799">
    <property type="entry name" value="DUF6282"/>
    <property type="match status" value="1"/>
</dbReference>
<dbReference type="EMBL" id="JBHMAA010000006">
    <property type="protein sequence ID" value="MFB9948003.1"/>
    <property type="molecule type" value="Genomic_DNA"/>
</dbReference>